<evidence type="ECO:0000313" key="2">
    <source>
        <dbReference type="EMBL" id="GAA09715.1"/>
    </source>
</evidence>
<feature type="region of interest" description="Disordered" evidence="1">
    <location>
        <begin position="1"/>
        <end position="23"/>
    </location>
</feature>
<feature type="compositionally biased region" description="Basic and acidic residues" evidence="1">
    <location>
        <begin position="1"/>
        <end position="17"/>
    </location>
</feature>
<dbReference type="Proteomes" id="UP000004319">
    <property type="component" value="Unassembled WGS sequence"/>
</dbReference>
<sequence>MQAESEGVHFKNREKSRVQRGSSDFGEEIESNILFRNGYKVKMTKMSSITGL</sequence>
<name>F7VH70_9PROT</name>
<reference evidence="2 3" key="1">
    <citation type="journal article" date="2011" name="Biochem. Biophys. Res. Commun.">
        <title>Increased number of Arginine-based salt bridges contributes to the thermotolerance of thermotolerant acetic acid bacteria, Acetobacter tropicalis SKU1100.</title>
        <authorList>
            <person name="Matsutani M."/>
            <person name="Hirakawa H."/>
            <person name="Nishikura M."/>
            <person name="Soemphol W."/>
            <person name="Ali I.A.I."/>
            <person name="Yakushi T."/>
            <person name="Matsushita K."/>
        </authorList>
    </citation>
    <scope>NUCLEOTIDE SEQUENCE [LARGE SCALE GENOMIC DNA]</scope>
    <source>
        <strain evidence="2 3">NBRC 101654</strain>
    </source>
</reference>
<dbReference type="EMBL" id="BABS01000114">
    <property type="protein sequence ID" value="GAA09715.1"/>
    <property type="molecule type" value="Genomic_DNA"/>
</dbReference>
<accession>F7VH70</accession>
<proteinExistence type="predicted"/>
<protein>
    <submittedName>
        <fullName evidence="2">Uncharacterized protein</fullName>
    </submittedName>
</protein>
<dbReference type="AlphaFoldDB" id="F7VH70"/>
<evidence type="ECO:0000256" key="1">
    <source>
        <dbReference type="SAM" id="MobiDB-lite"/>
    </source>
</evidence>
<gene>
    <name evidence="2" type="ORF">ATPR_2719</name>
</gene>
<comment type="caution">
    <text evidence="2">The sequence shown here is derived from an EMBL/GenBank/DDBJ whole genome shotgun (WGS) entry which is preliminary data.</text>
</comment>
<evidence type="ECO:0000313" key="3">
    <source>
        <dbReference type="Proteomes" id="UP000004319"/>
    </source>
</evidence>
<organism evidence="2 3">
    <name type="scientific">Acetobacter tropicalis NBRC 101654</name>
    <dbReference type="NCBI Taxonomy" id="749388"/>
    <lineage>
        <taxon>Bacteria</taxon>
        <taxon>Pseudomonadati</taxon>
        <taxon>Pseudomonadota</taxon>
        <taxon>Alphaproteobacteria</taxon>
        <taxon>Acetobacterales</taxon>
        <taxon>Acetobacteraceae</taxon>
        <taxon>Acetobacter</taxon>
    </lineage>
</organism>